<protein>
    <submittedName>
        <fullName evidence="1">Uncharacterized protein</fullName>
    </submittedName>
</protein>
<evidence type="ECO:0000313" key="1">
    <source>
        <dbReference type="EMBL" id="GFH26891.1"/>
    </source>
</evidence>
<dbReference type="EMBL" id="BLLF01003275">
    <property type="protein sequence ID" value="GFH26891.1"/>
    <property type="molecule type" value="Genomic_DNA"/>
</dbReference>
<organism evidence="1 2">
    <name type="scientific">Haematococcus lacustris</name>
    <name type="common">Green alga</name>
    <name type="synonym">Haematococcus pluvialis</name>
    <dbReference type="NCBI Taxonomy" id="44745"/>
    <lineage>
        <taxon>Eukaryota</taxon>
        <taxon>Viridiplantae</taxon>
        <taxon>Chlorophyta</taxon>
        <taxon>core chlorophytes</taxon>
        <taxon>Chlorophyceae</taxon>
        <taxon>CS clade</taxon>
        <taxon>Chlamydomonadales</taxon>
        <taxon>Haematococcaceae</taxon>
        <taxon>Haematococcus</taxon>
    </lineage>
</organism>
<name>A0A699ZWP6_HAELA</name>
<accession>A0A699ZWP6</accession>
<dbReference type="AlphaFoldDB" id="A0A699ZWP6"/>
<dbReference type="Proteomes" id="UP000485058">
    <property type="component" value="Unassembled WGS sequence"/>
</dbReference>
<keyword evidence="2" id="KW-1185">Reference proteome</keyword>
<proteinExistence type="predicted"/>
<comment type="caution">
    <text evidence="1">The sequence shown here is derived from an EMBL/GenBank/DDBJ whole genome shotgun (WGS) entry which is preliminary data.</text>
</comment>
<sequence>MDCKPSRDVLGTAVLATASALATMAHHPKRSGLGSGSRGWDYQLTPLSVKSSDAGATGPLPLIGAKLALGAAGRVTGGGGGRQVSRARATFSVLESSQVSGRPLHSATRVMLQGWAAGWLMAGAGDSPEPQ</sequence>
<gene>
    <name evidence="1" type="ORF">HaLaN_25116</name>
</gene>
<evidence type="ECO:0000313" key="2">
    <source>
        <dbReference type="Proteomes" id="UP000485058"/>
    </source>
</evidence>
<reference evidence="1 2" key="1">
    <citation type="submission" date="2020-02" db="EMBL/GenBank/DDBJ databases">
        <title>Draft genome sequence of Haematococcus lacustris strain NIES-144.</title>
        <authorList>
            <person name="Morimoto D."/>
            <person name="Nakagawa S."/>
            <person name="Yoshida T."/>
            <person name="Sawayama S."/>
        </authorList>
    </citation>
    <scope>NUCLEOTIDE SEQUENCE [LARGE SCALE GENOMIC DNA]</scope>
    <source>
        <strain evidence="1 2">NIES-144</strain>
    </source>
</reference>